<dbReference type="SUPFAM" id="SSF57924">
    <property type="entry name" value="Inhibitor of apoptosis (IAP) repeat"/>
    <property type="match status" value="5"/>
</dbReference>
<dbReference type="CDD" id="cd00022">
    <property type="entry name" value="BIR"/>
    <property type="match status" value="1"/>
</dbReference>
<proteinExistence type="predicted"/>
<dbReference type="InterPro" id="IPR050784">
    <property type="entry name" value="IAP"/>
</dbReference>
<keyword evidence="2" id="KW-1185">Reference proteome</keyword>
<dbReference type="AlphaFoldDB" id="A0A7R8YR20"/>
<dbReference type="Pfam" id="PF00653">
    <property type="entry name" value="BIR"/>
    <property type="match status" value="5"/>
</dbReference>
<dbReference type="InParanoid" id="A0A7R8YR20"/>
<dbReference type="InterPro" id="IPR001370">
    <property type="entry name" value="BIR_rpt"/>
</dbReference>
<gene>
    <name evidence="1" type="ORF">HERILL_LOCUS5298</name>
</gene>
<dbReference type="PROSITE" id="PS50143">
    <property type="entry name" value="BIR_REPEAT_2"/>
    <property type="match status" value="5"/>
</dbReference>
<evidence type="ECO:0000313" key="2">
    <source>
        <dbReference type="Proteomes" id="UP000594454"/>
    </source>
</evidence>
<dbReference type="SMART" id="SM00238">
    <property type="entry name" value="BIR"/>
    <property type="match status" value="5"/>
</dbReference>
<sequence length="486" mass="54862">MVAIDGATVLFKYQIDKFKGEIMAISSKGVVHALGSFKNAPNHIKRRSEWFVAAGFLYTGNNNEVHCETCETTVNVSDDNIDPWDSHQSASRDCLYLKIMTKCKPGQSTPTHVEKISNLTESLSLVVKSYNKAPESLKAIAPRLIALGFHYTGRGDQIKCCSCKEIFENFGPDMDPWKWHLNSKPDCEYVQLVQKYALINNSGSQDLLAKVASYEKSPNVLRRKSGQYAVAGFFYTGCSDQVYCCSCNSILSEITEVTNPWREHIKLNPDCEYMRVVQKHGIMDAMHQQNLPMDLESYNEAPTMLKKAARRYAMAGFRYTGIEDQVLCHTCGITISGWSALDDSWRKHVANAPHCKYVEILQKHKLMDLTNQDLLRNLTSFESAPRNLRRIRAELAMAGFFYTGQGDNVQCYSCGLYKSNRTHGDNPWMKHLENSPDCTYVATFQKHAAVKRIRTENSEITFATCILLTNPPNVLEPAVSHSAPFK</sequence>
<dbReference type="EMBL" id="LR899010">
    <property type="protein sequence ID" value="CAD7082248.1"/>
    <property type="molecule type" value="Genomic_DNA"/>
</dbReference>
<reference evidence="1 2" key="1">
    <citation type="submission" date="2020-11" db="EMBL/GenBank/DDBJ databases">
        <authorList>
            <person name="Wallbank WR R."/>
            <person name="Pardo Diaz C."/>
            <person name="Kozak K."/>
            <person name="Martin S."/>
            <person name="Jiggins C."/>
            <person name="Moest M."/>
            <person name="Warren A I."/>
            <person name="Generalovic N T."/>
            <person name="Byers J.R.P. K."/>
            <person name="Montejo-Kovacevich G."/>
            <person name="Yen C E."/>
        </authorList>
    </citation>
    <scope>NUCLEOTIDE SEQUENCE [LARGE SCALE GENOMIC DNA]</scope>
</reference>
<protein>
    <submittedName>
        <fullName evidence="1">Uncharacterized protein</fullName>
    </submittedName>
</protein>
<accession>A0A7R8YR20</accession>
<dbReference type="GO" id="GO:0005737">
    <property type="term" value="C:cytoplasm"/>
    <property type="evidence" value="ECO:0007669"/>
    <property type="project" value="TreeGrafter"/>
</dbReference>
<dbReference type="GO" id="GO:0005634">
    <property type="term" value="C:nucleus"/>
    <property type="evidence" value="ECO:0007669"/>
    <property type="project" value="TreeGrafter"/>
</dbReference>
<dbReference type="Proteomes" id="UP000594454">
    <property type="component" value="Chromosome 2"/>
</dbReference>
<organism evidence="1 2">
    <name type="scientific">Hermetia illucens</name>
    <name type="common">Black soldier fly</name>
    <dbReference type="NCBI Taxonomy" id="343691"/>
    <lineage>
        <taxon>Eukaryota</taxon>
        <taxon>Metazoa</taxon>
        <taxon>Ecdysozoa</taxon>
        <taxon>Arthropoda</taxon>
        <taxon>Hexapoda</taxon>
        <taxon>Insecta</taxon>
        <taxon>Pterygota</taxon>
        <taxon>Neoptera</taxon>
        <taxon>Endopterygota</taxon>
        <taxon>Diptera</taxon>
        <taxon>Brachycera</taxon>
        <taxon>Stratiomyomorpha</taxon>
        <taxon>Stratiomyidae</taxon>
        <taxon>Hermetiinae</taxon>
        <taxon>Hermetia</taxon>
    </lineage>
</organism>
<evidence type="ECO:0000313" key="1">
    <source>
        <dbReference type="EMBL" id="CAD7082248.1"/>
    </source>
</evidence>
<dbReference type="PANTHER" id="PTHR10044">
    <property type="entry name" value="INHIBITOR OF APOPTOSIS"/>
    <property type="match status" value="1"/>
</dbReference>
<dbReference type="Gene3D" id="1.10.1170.10">
    <property type="entry name" value="Inhibitor Of Apoptosis Protein (2mihbC-IAP-1), Chain A"/>
    <property type="match status" value="5"/>
</dbReference>
<name>A0A7R8YR20_HERIL</name>
<dbReference type="PANTHER" id="PTHR10044:SF139">
    <property type="entry name" value="DEATH-ASSOCIATED INHIBITOR OF APOPTOSIS 2"/>
    <property type="match status" value="1"/>
</dbReference>
<dbReference type="OrthoDB" id="5855668at2759"/>